<dbReference type="InterPro" id="IPR010982">
    <property type="entry name" value="Lambda_DNA-bd_dom_sf"/>
</dbReference>
<sequence>MNEDNITRFQPDPGNPPTMRAEELARLDAMTNAGVEEAAWADPDARPLSRDMLDEFERVPDVKAIRKHLNLSQREFARQFHLSLSAIRDWEQGRFQPDQAARTLLKVIARIPDEIRKALADSPRV</sequence>
<comment type="caution">
    <text evidence="5">The sequence shown here is derived from an EMBL/GenBank/DDBJ whole genome shotgun (WGS) entry which is preliminary data.</text>
</comment>
<proteinExistence type="predicted"/>
<keyword evidence="2" id="KW-0238">DNA-binding</keyword>
<evidence type="ECO:0000256" key="3">
    <source>
        <dbReference type="ARBA" id="ARBA00023163"/>
    </source>
</evidence>
<gene>
    <name evidence="5" type="ORF">ETSY2_42210</name>
</gene>
<dbReference type="Proteomes" id="UP000019140">
    <property type="component" value="Unassembled WGS sequence"/>
</dbReference>
<keyword evidence="3" id="KW-0804">Transcription</keyword>
<dbReference type="SUPFAM" id="SSF47413">
    <property type="entry name" value="lambda repressor-like DNA-binding domains"/>
    <property type="match status" value="1"/>
</dbReference>
<evidence type="ECO:0000259" key="4">
    <source>
        <dbReference type="PROSITE" id="PS50943"/>
    </source>
</evidence>
<dbReference type="HOGENOM" id="CLU_144725_5_0_7"/>
<feature type="domain" description="HTH cro/C1-type" evidence="4">
    <location>
        <begin position="62"/>
        <end position="115"/>
    </location>
</feature>
<dbReference type="Pfam" id="PF01381">
    <property type="entry name" value="HTH_3"/>
    <property type="match status" value="1"/>
</dbReference>
<name>W4LN47_9BACT</name>
<dbReference type="PROSITE" id="PS50943">
    <property type="entry name" value="HTH_CROC1"/>
    <property type="match status" value="1"/>
</dbReference>
<dbReference type="EMBL" id="AZHX01001911">
    <property type="protein sequence ID" value="ETW98781.1"/>
    <property type="molecule type" value="Genomic_DNA"/>
</dbReference>
<dbReference type="PANTHER" id="PTHR36511:SF4">
    <property type="entry name" value="ANTITOXIN MQSA"/>
    <property type="match status" value="1"/>
</dbReference>
<organism evidence="5 6">
    <name type="scientific">Candidatus Entotheonella gemina</name>
    <dbReference type="NCBI Taxonomy" id="1429439"/>
    <lineage>
        <taxon>Bacteria</taxon>
        <taxon>Pseudomonadati</taxon>
        <taxon>Nitrospinota/Tectimicrobiota group</taxon>
        <taxon>Candidatus Tectimicrobiota</taxon>
        <taxon>Candidatus Entotheonellia</taxon>
        <taxon>Candidatus Entotheonellales</taxon>
        <taxon>Candidatus Entotheonellaceae</taxon>
        <taxon>Candidatus Entotheonella</taxon>
    </lineage>
</organism>
<dbReference type="Gene3D" id="1.10.260.40">
    <property type="entry name" value="lambda repressor-like DNA-binding domains"/>
    <property type="match status" value="1"/>
</dbReference>
<keyword evidence="6" id="KW-1185">Reference proteome</keyword>
<accession>W4LN47</accession>
<dbReference type="GO" id="GO:0003677">
    <property type="term" value="F:DNA binding"/>
    <property type="evidence" value="ECO:0007669"/>
    <property type="project" value="UniProtKB-KW"/>
</dbReference>
<dbReference type="PANTHER" id="PTHR36511">
    <property type="entry name" value="MERR FAMILY BACTERIAL REGULATORY PROTEIN"/>
    <property type="match status" value="1"/>
</dbReference>
<evidence type="ECO:0000256" key="2">
    <source>
        <dbReference type="ARBA" id="ARBA00023125"/>
    </source>
</evidence>
<keyword evidence="1" id="KW-0805">Transcription regulation</keyword>
<protein>
    <recommendedName>
        <fullName evidence="4">HTH cro/C1-type domain-containing protein</fullName>
    </recommendedName>
</protein>
<evidence type="ECO:0000256" key="1">
    <source>
        <dbReference type="ARBA" id="ARBA00023015"/>
    </source>
</evidence>
<dbReference type="AlphaFoldDB" id="W4LN47"/>
<dbReference type="InterPro" id="IPR052359">
    <property type="entry name" value="HTH-type_reg/antitoxin"/>
</dbReference>
<reference evidence="5 6" key="1">
    <citation type="journal article" date="2014" name="Nature">
        <title>An environmental bacterial taxon with a large and distinct metabolic repertoire.</title>
        <authorList>
            <person name="Wilson M.C."/>
            <person name="Mori T."/>
            <person name="Ruckert C."/>
            <person name="Uria A.R."/>
            <person name="Helf M.J."/>
            <person name="Takada K."/>
            <person name="Gernert C."/>
            <person name="Steffens U.A."/>
            <person name="Heycke N."/>
            <person name="Schmitt S."/>
            <person name="Rinke C."/>
            <person name="Helfrich E.J."/>
            <person name="Brachmann A.O."/>
            <person name="Gurgui C."/>
            <person name="Wakimoto T."/>
            <person name="Kracht M."/>
            <person name="Crusemann M."/>
            <person name="Hentschel U."/>
            <person name="Abe I."/>
            <person name="Matsunaga S."/>
            <person name="Kalinowski J."/>
            <person name="Takeyama H."/>
            <person name="Piel J."/>
        </authorList>
    </citation>
    <scope>NUCLEOTIDE SEQUENCE [LARGE SCALE GENOMIC DNA]</scope>
    <source>
        <strain evidence="6">TSY2</strain>
    </source>
</reference>
<dbReference type="CDD" id="cd00093">
    <property type="entry name" value="HTH_XRE"/>
    <property type="match status" value="1"/>
</dbReference>
<dbReference type="SMART" id="SM00530">
    <property type="entry name" value="HTH_XRE"/>
    <property type="match status" value="1"/>
</dbReference>
<evidence type="ECO:0000313" key="6">
    <source>
        <dbReference type="Proteomes" id="UP000019140"/>
    </source>
</evidence>
<evidence type="ECO:0000313" key="5">
    <source>
        <dbReference type="EMBL" id="ETW98781.1"/>
    </source>
</evidence>
<dbReference type="InterPro" id="IPR001387">
    <property type="entry name" value="Cro/C1-type_HTH"/>
</dbReference>